<gene>
    <name evidence="7" type="primary">DPBF4</name>
    <name evidence="7" type="ORF">CR513_24797</name>
</gene>
<feature type="region of interest" description="Disordered" evidence="5">
    <location>
        <begin position="1"/>
        <end position="26"/>
    </location>
</feature>
<dbReference type="PROSITE" id="PS50217">
    <property type="entry name" value="BZIP"/>
    <property type="match status" value="1"/>
</dbReference>
<dbReference type="InterPro" id="IPR043452">
    <property type="entry name" value="BZIP46-like"/>
</dbReference>
<accession>A0A371GR04</accession>
<protein>
    <submittedName>
        <fullName evidence="7">ABSCISIC ACID-INSENSITIVE 5-like protein 3</fullName>
    </submittedName>
</protein>
<dbReference type="STRING" id="157652.A0A371GR04"/>
<evidence type="ECO:0000256" key="3">
    <source>
        <dbReference type="ARBA" id="ARBA00023242"/>
    </source>
</evidence>
<dbReference type="OrthoDB" id="644067at2759"/>
<reference evidence="7" key="1">
    <citation type="submission" date="2018-05" db="EMBL/GenBank/DDBJ databases">
        <title>Draft genome of Mucuna pruriens seed.</title>
        <authorList>
            <person name="Nnadi N.E."/>
            <person name="Vos R."/>
            <person name="Hasami M.H."/>
            <person name="Devisetty U.K."/>
            <person name="Aguiy J.C."/>
        </authorList>
    </citation>
    <scope>NUCLEOTIDE SEQUENCE [LARGE SCALE GENOMIC DNA]</scope>
    <source>
        <strain evidence="7">JCA_2017</strain>
    </source>
</reference>
<dbReference type="GO" id="GO:0005634">
    <property type="term" value="C:nucleus"/>
    <property type="evidence" value="ECO:0007669"/>
    <property type="project" value="UniProtKB-SubCell"/>
</dbReference>
<evidence type="ECO:0000313" key="7">
    <source>
        <dbReference type="EMBL" id="RDX92997.1"/>
    </source>
</evidence>
<dbReference type="SMART" id="SM00338">
    <property type="entry name" value="BRLZ"/>
    <property type="match status" value="1"/>
</dbReference>
<dbReference type="Pfam" id="PF00170">
    <property type="entry name" value="bZIP_1"/>
    <property type="match status" value="1"/>
</dbReference>
<organism evidence="7 8">
    <name type="scientific">Mucuna pruriens</name>
    <name type="common">Velvet bean</name>
    <name type="synonym">Dolichos pruriens</name>
    <dbReference type="NCBI Taxonomy" id="157652"/>
    <lineage>
        <taxon>Eukaryota</taxon>
        <taxon>Viridiplantae</taxon>
        <taxon>Streptophyta</taxon>
        <taxon>Embryophyta</taxon>
        <taxon>Tracheophyta</taxon>
        <taxon>Spermatophyta</taxon>
        <taxon>Magnoliopsida</taxon>
        <taxon>eudicotyledons</taxon>
        <taxon>Gunneridae</taxon>
        <taxon>Pentapetalae</taxon>
        <taxon>rosids</taxon>
        <taxon>fabids</taxon>
        <taxon>Fabales</taxon>
        <taxon>Fabaceae</taxon>
        <taxon>Papilionoideae</taxon>
        <taxon>50 kb inversion clade</taxon>
        <taxon>NPAAA clade</taxon>
        <taxon>indigoferoid/millettioid clade</taxon>
        <taxon>Phaseoleae</taxon>
        <taxon>Mucuna</taxon>
    </lineage>
</organism>
<keyword evidence="4" id="KW-0175">Coiled coil</keyword>
<sequence>MAKRSVGMIPSPNREQGPQNPPMVRRGSLYNLTFDEVQSQLENTGKPLHGMNLDELQKDVILAEGGQFVRDPSSDHSYILGNIGLNGTFSNKINISEAWRGTVPQDHLNRSLNTQLQQPSLGEATILEDFLARARVINVEDQDNKVNVVADTQRMIGIDPMAMPSRQEHWLQMQIPAINIHQHQQQQQQQQQQEQQHQQIIGSCADFNVSKAFYENSIMEIGFSENSVGISTSPAYSDPKSVVFGKKKYSDEMLEKTIERRQKRMAKNRESAARSRAKKQEHINRLEKEKCRLQRMNSLLQKLKTKPNLRAQVVAKGRPAKSLRQSTLWGADQNEIDILHLDA</sequence>
<feature type="coiled-coil region" evidence="4">
    <location>
        <begin position="269"/>
        <end position="306"/>
    </location>
</feature>
<dbReference type="GO" id="GO:0003700">
    <property type="term" value="F:DNA-binding transcription factor activity"/>
    <property type="evidence" value="ECO:0007669"/>
    <property type="project" value="InterPro"/>
</dbReference>
<evidence type="ECO:0000256" key="4">
    <source>
        <dbReference type="SAM" id="Coils"/>
    </source>
</evidence>
<dbReference type="CDD" id="cd14707">
    <property type="entry name" value="bZIP_plant_BZIP46"/>
    <property type="match status" value="1"/>
</dbReference>
<feature type="domain" description="BZIP" evidence="6">
    <location>
        <begin position="258"/>
        <end position="302"/>
    </location>
</feature>
<feature type="non-terminal residue" evidence="7">
    <location>
        <position position="1"/>
    </location>
</feature>
<comment type="subcellular location">
    <subcellularLocation>
        <location evidence="1">Nucleus</location>
    </subcellularLocation>
</comment>
<keyword evidence="3" id="KW-0539">Nucleus</keyword>
<dbReference type="Proteomes" id="UP000257109">
    <property type="component" value="Unassembled WGS sequence"/>
</dbReference>
<dbReference type="InterPro" id="IPR004827">
    <property type="entry name" value="bZIP"/>
</dbReference>
<dbReference type="AlphaFoldDB" id="A0A371GR04"/>
<evidence type="ECO:0000256" key="5">
    <source>
        <dbReference type="SAM" id="MobiDB-lite"/>
    </source>
</evidence>
<evidence type="ECO:0000259" key="6">
    <source>
        <dbReference type="PROSITE" id="PS50217"/>
    </source>
</evidence>
<keyword evidence="2" id="KW-0238">DNA-binding</keyword>
<proteinExistence type="predicted"/>
<comment type="caution">
    <text evidence="7">The sequence shown here is derived from an EMBL/GenBank/DDBJ whole genome shotgun (WGS) entry which is preliminary data.</text>
</comment>
<dbReference type="Gene3D" id="1.20.5.170">
    <property type="match status" value="1"/>
</dbReference>
<dbReference type="GO" id="GO:0045893">
    <property type="term" value="P:positive regulation of DNA-templated transcription"/>
    <property type="evidence" value="ECO:0007669"/>
    <property type="project" value="InterPro"/>
</dbReference>
<dbReference type="PROSITE" id="PS00036">
    <property type="entry name" value="BZIP_BASIC"/>
    <property type="match status" value="1"/>
</dbReference>
<evidence type="ECO:0000313" key="8">
    <source>
        <dbReference type="Proteomes" id="UP000257109"/>
    </source>
</evidence>
<dbReference type="PANTHER" id="PTHR22952">
    <property type="entry name" value="CAMP-RESPONSE ELEMENT BINDING PROTEIN-RELATED"/>
    <property type="match status" value="1"/>
</dbReference>
<keyword evidence="8" id="KW-1185">Reference proteome</keyword>
<dbReference type="InterPro" id="IPR046347">
    <property type="entry name" value="bZIP_sf"/>
</dbReference>
<dbReference type="PANTHER" id="PTHR22952:SF175">
    <property type="entry name" value="PROTEIN ABSCISIC ACID-INSENSITIVE 5"/>
    <property type="match status" value="1"/>
</dbReference>
<dbReference type="EMBL" id="QJKJ01004722">
    <property type="protein sequence ID" value="RDX92997.1"/>
    <property type="molecule type" value="Genomic_DNA"/>
</dbReference>
<dbReference type="SUPFAM" id="SSF57959">
    <property type="entry name" value="Leucine zipper domain"/>
    <property type="match status" value="1"/>
</dbReference>
<evidence type="ECO:0000256" key="1">
    <source>
        <dbReference type="ARBA" id="ARBA00004123"/>
    </source>
</evidence>
<name>A0A371GR04_MUCPR</name>
<evidence type="ECO:0000256" key="2">
    <source>
        <dbReference type="ARBA" id="ARBA00023125"/>
    </source>
</evidence>
<dbReference type="GO" id="GO:0003677">
    <property type="term" value="F:DNA binding"/>
    <property type="evidence" value="ECO:0007669"/>
    <property type="project" value="UniProtKB-KW"/>
</dbReference>